<feature type="signal peptide" evidence="1">
    <location>
        <begin position="1"/>
        <end position="19"/>
    </location>
</feature>
<keyword evidence="2" id="KW-0645">Protease</keyword>
<evidence type="ECO:0000313" key="3">
    <source>
        <dbReference type="Proteomes" id="UP000284892"/>
    </source>
</evidence>
<organism evidence="2 3">
    <name type="scientific">Ichthyenterobacterium magnum</name>
    <dbReference type="NCBI Taxonomy" id="1230530"/>
    <lineage>
        <taxon>Bacteria</taxon>
        <taxon>Pseudomonadati</taxon>
        <taxon>Bacteroidota</taxon>
        <taxon>Flavobacteriia</taxon>
        <taxon>Flavobacteriales</taxon>
        <taxon>Flavobacteriaceae</taxon>
        <taxon>Ichthyenterobacterium</taxon>
    </lineage>
</organism>
<dbReference type="AlphaFoldDB" id="A0A420DVP9"/>
<dbReference type="GO" id="GO:0004180">
    <property type="term" value="F:carboxypeptidase activity"/>
    <property type="evidence" value="ECO:0007669"/>
    <property type="project" value="UniProtKB-KW"/>
</dbReference>
<comment type="caution">
    <text evidence="2">The sequence shown here is derived from an EMBL/GenBank/DDBJ whole genome shotgun (WGS) entry which is preliminary data.</text>
</comment>
<dbReference type="EMBL" id="RAQJ01000001">
    <property type="protein sequence ID" value="RKE98299.1"/>
    <property type="molecule type" value="Genomic_DNA"/>
</dbReference>
<dbReference type="SUPFAM" id="SSF49464">
    <property type="entry name" value="Carboxypeptidase regulatory domain-like"/>
    <property type="match status" value="1"/>
</dbReference>
<evidence type="ECO:0000256" key="1">
    <source>
        <dbReference type="SAM" id="SignalP"/>
    </source>
</evidence>
<dbReference type="Proteomes" id="UP000284892">
    <property type="component" value="Unassembled WGS sequence"/>
</dbReference>
<accession>A0A420DVP9</accession>
<dbReference type="Pfam" id="PF13715">
    <property type="entry name" value="CarbopepD_reg_2"/>
    <property type="match status" value="1"/>
</dbReference>
<dbReference type="InterPro" id="IPR008969">
    <property type="entry name" value="CarboxyPept-like_regulatory"/>
</dbReference>
<protein>
    <submittedName>
        <fullName evidence="2">Carboxypeptidase-like protein</fullName>
    </submittedName>
</protein>
<feature type="chain" id="PRO_5018982214" evidence="1">
    <location>
        <begin position="20"/>
        <end position="272"/>
    </location>
</feature>
<keyword evidence="1" id="KW-0732">Signal</keyword>
<sequence>MKRKLLVFVFLFQAFAIFSQVSNRIEVSGKIVVDSDDLEGVTVYNSSANKGTITNEKGEFVIEVALNDHIEFGALQFKDFTVIIDEKIIDSKQMTVFLVEDVNKLDEVVILPYDLTGNLAVDLESVKTFNPNMEAIHFGIKHSSAYEFSDDIRSNVENIAMHSQGQTMVNGLNVINLVGLLLKPLFRSNKSKEGKAKNASVNIPINTLTTYYSELFLNENFGIPINRFEEFITYVEANNLDYSLLETGKELQFLEHLTLQSKQFLKPKSEKD</sequence>
<reference evidence="2 3" key="1">
    <citation type="submission" date="2018-09" db="EMBL/GenBank/DDBJ databases">
        <title>Genomic Encyclopedia of Archaeal and Bacterial Type Strains, Phase II (KMG-II): from individual species to whole genera.</title>
        <authorList>
            <person name="Goeker M."/>
        </authorList>
    </citation>
    <scope>NUCLEOTIDE SEQUENCE [LARGE SCALE GENOMIC DNA]</scope>
    <source>
        <strain evidence="2 3">DSM 26283</strain>
    </source>
</reference>
<name>A0A420DVP9_9FLAO</name>
<gene>
    <name evidence="2" type="ORF">BXY80_0378</name>
</gene>
<keyword evidence="3" id="KW-1185">Reference proteome</keyword>
<dbReference type="RefSeq" id="WP_162843257.1">
    <property type="nucleotide sequence ID" value="NZ_RAQJ01000001.1"/>
</dbReference>
<proteinExistence type="predicted"/>
<evidence type="ECO:0000313" key="2">
    <source>
        <dbReference type="EMBL" id="RKE98299.1"/>
    </source>
</evidence>
<keyword evidence="2" id="KW-0378">Hydrolase</keyword>
<keyword evidence="2" id="KW-0121">Carboxypeptidase</keyword>